<gene>
    <name evidence="1" type="ORF">BDW47DRAFT_82264</name>
</gene>
<proteinExistence type="predicted"/>
<protein>
    <submittedName>
        <fullName evidence="1">Uncharacterized protein</fullName>
    </submittedName>
</protein>
<evidence type="ECO:0000313" key="2">
    <source>
        <dbReference type="Proteomes" id="UP000234585"/>
    </source>
</evidence>
<dbReference type="EMBL" id="KZ559123">
    <property type="protein sequence ID" value="PLB40781.1"/>
    <property type="molecule type" value="Genomic_DNA"/>
</dbReference>
<name>A0A2I2FJH7_ASPCN</name>
<organism evidence="1 2">
    <name type="scientific">Aspergillus candidus</name>
    <dbReference type="NCBI Taxonomy" id="41067"/>
    <lineage>
        <taxon>Eukaryota</taxon>
        <taxon>Fungi</taxon>
        <taxon>Dikarya</taxon>
        <taxon>Ascomycota</taxon>
        <taxon>Pezizomycotina</taxon>
        <taxon>Eurotiomycetes</taxon>
        <taxon>Eurotiomycetidae</taxon>
        <taxon>Eurotiales</taxon>
        <taxon>Aspergillaceae</taxon>
        <taxon>Aspergillus</taxon>
        <taxon>Aspergillus subgen. Circumdati</taxon>
    </lineage>
</organism>
<sequence>MGVLGGVPGGQVLLPVGQPLCALDKAGVDGGLVAGGDEHHLSIGDLDDVAAGEDGVGAALEDAVVDADAVATVDADMPRGCVLAVVKDLGVEARHELARTQVDIDLGERARGDGDGTGLLVELLLAVGFAADVDMEGLDVIGPVAAGDFGVGTDALLVFGLGVGVVAQHADLFAGDIEV</sequence>
<accession>A0A2I2FJH7</accession>
<dbReference type="GeneID" id="36527100"/>
<keyword evidence="2" id="KW-1185">Reference proteome</keyword>
<dbReference type="RefSeq" id="XP_024674793.1">
    <property type="nucleotide sequence ID" value="XM_024819940.1"/>
</dbReference>
<reference evidence="1 2" key="1">
    <citation type="submission" date="2017-12" db="EMBL/GenBank/DDBJ databases">
        <authorList>
            <consortium name="DOE Joint Genome Institute"/>
            <person name="Haridas S."/>
            <person name="Kjaerbolling I."/>
            <person name="Vesth T.C."/>
            <person name="Frisvad J.C."/>
            <person name="Nybo J.L."/>
            <person name="Theobald S."/>
            <person name="Kuo A."/>
            <person name="Bowyer P."/>
            <person name="Matsuda Y."/>
            <person name="Mondo S."/>
            <person name="Lyhne E.K."/>
            <person name="Kogle M.E."/>
            <person name="Clum A."/>
            <person name="Lipzen A."/>
            <person name="Salamov A."/>
            <person name="Ngan C.Y."/>
            <person name="Daum C."/>
            <person name="Chiniquy J."/>
            <person name="Barry K."/>
            <person name="LaButti K."/>
            <person name="Simmons B.A."/>
            <person name="Magnuson J.K."/>
            <person name="Mortensen U.H."/>
            <person name="Larsen T.O."/>
            <person name="Grigoriev I.V."/>
            <person name="Baker S.E."/>
            <person name="Andersen M.R."/>
            <person name="Nordberg H.P."/>
            <person name="Cantor M.N."/>
            <person name="Hua S.X."/>
        </authorList>
    </citation>
    <scope>NUCLEOTIDE SEQUENCE [LARGE SCALE GENOMIC DNA]</scope>
    <source>
        <strain evidence="1 2">CBS 102.13</strain>
    </source>
</reference>
<dbReference type="AlphaFoldDB" id="A0A2I2FJH7"/>
<evidence type="ECO:0000313" key="1">
    <source>
        <dbReference type="EMBL" id="PLB40781.1"/>
    </source>
</evidence>
<dbReference type="Proteomes" id="UP000234585">
    <property type="component" value="Unassembled WGS sequence"/>
</dbReference>